<dbReference type="Proteomes" id="UP000321523">
    <property type="component" value="Unassembled WGS sequence"/>
</dbReference>
<comment type="caution">
    <text evidence="1">The sequence shown here is derived from an EMBL/GenBank/DDBJ whole genome shotgun (WGS) entry which is preliminary data.</text>
</comment>
<evidence type="ECO:0000313" key="2">
    <source>
        <dbReference type="Proteomes" id="UP000321523"/>
    </source>
</evidence>
<name>A0A512DS38_9PROT</name>
<evidence type="ECO:0000313" key="1">
    <source>
        <dbReference type="EMBL" id="GEO39246.1"/>
    </source>
</evidence>
<dbReference type="AlphaFoldDB" id="A0A512DS38"/>
<protein>
    <submittedName>
        <fullName evidence="1">Uncharacterized protein</fullName>
    </submittedName>
</protein>
<gene>
    <name evidence="1" type="ORF">SAE02_33940</name>
</gene>
<dbReference type="EMBL" id="BJYZ01000015">
    <property type="protein sequence ID" value="GEO39246.1"/>
    <property type="molecule type" value="Genomic_DNA"/>
</dbReference>
<accession>A0A512DS38</accession>
<proteinExistence type="predicted"/>
<sequence>MQLPERQELDQLSEEKIKMVYALADKMPDGQLRGQLKDQIRHRLKKIRPLRRLTASRLFCLPFESLLSNDALRVRTFGSIPRNCVGPLWSLVKEELPDHGAIDRIDASNQMLMPQPCPMMEHRQLLASFADAVSRIRSNLSSDRGMPARLAAMHRDLPDVMEEVHAIYQMRDEILTAKRQIMASEQLIGIGDDYARSVMALARQASAGRGDQRWYKLFFLVLLMDEDLADHSGALIEALAEKSARGAGASIASEVCELMVAREGEALKAGFAAALTTPADLNAAADQVRASAESLGVMRLASPHLNRQIGESIDQMEGRIHEFLGGQFAKAASASVASFTGGPGESLPTMDEIKALGQTILAVAKVQAAIHHIYDPPADLKELAKTAIESVGARLDRIAAARVAGTMRQKQDALAVAVQVARSIEPISNEETVLEMLEDCAVQLGFAESSDPAQFFLKIIHAMNTTHE</sequence>
<reference evidence="1 2" key="1">
    <citation type="submission" date="2019-07" db="EMBL/GenBank/DDBJ databases">
        <title>Whole genome shotgun sequence of Skermanella aerolata NBRC 106429.</title>
        <authorList>
            <person name="Hosoyama A."/>
            <person name="Uohara A."/>
            <person name="Ohji S."/>
            <person name="Ichikawa N."/>
        </authorList>
    </citation>
    <scope>NUCLEOTIDE SEQUENCE [LARGE SCALE GENOMIC DNA]</scope>
    <source>
        <strain evidence="1 2">NBRC 106429</strain>
    </source>
</reference>
<keyword evidence="2" id="KW-1185">Reference proteome</keyword>
<organism evidence="1 2">
    <name type="scientific">Skermanella aerolata</name>
    <dbReference type="NCBI Taxonomy" id="393310"/>
    <lineage>
        <taxon>Bacteria</taxon>
        <taxon>Pseudomonadati</taxon>
        <taxon>Pseudomonadota</taxon>
        <taxon>Alphaproteobacteria</taxon>
        <taxon>Rhodospirillales</taxon>
        <taxon>Azospirillaceae</taxon>
        <taxon>Skermanella</taxon>
    </lineage>
</organism>